<feature type="non-terminal residue" evidence="2">
    <location>
        <position position="61"/>
    </location>
</feature>
<dbReference type="Proteomes" id="UP000789901">
    <property type="component" value="Unassembled WGS sequence"/>
</dbReference>
<evidence type="ECO:0000313" key="2">
    <source>
        <dbReference type="EMBL" id="CAG8840672.1"/>
    </source>
</evidence>
<feature type="compositionally biased region" description="Basic and acidic residues" evidence="1">
    <location>
        <begin position="36"/>
        <end position="61"/>
    </location>
</feature>
<evidence type="ECO:0000256" key="1">
    <source>
        <dbReference type="SAM" id="MobiDB-lite"/>
    </source>
</evidence>
<accession>A0ABN7WTQ4</accession>
<keyword evidence="3" id="KW-1185">Reference proteome</keyword>
<evidence type="ECO:0000313" key="3">
    <source>
        <dbReference type="Proteomes" id="UP000789901"/>
    </source>
</evidence>
<feature type="region of interest" description="Disordered" evidence="1">
    <location>
        <begin position="1"/>
        <end position="61"/>
    </location>
</feature>
<proteinExistence type="predicted"/>
<dbReference type="EMBL" id="CAJVQB010063389">
    <property type="protein sequence ID" value="CAG8840672.1"/>
    <property type="molecule type" value="Genomic_DNA"/>
</dbReference>
<comment type="caution">
    <text evidence="2">The sequence shown here is derived from an EMBL/GenBank/DDBJ whole genome shotgun (WGS) entry which is preliminary data.</text>
</comment>
<gene>
    <name evidence="2" type="ORF">GMARGA_LOCUS35017</name>
</gene>
<reference evidence="2 3" key="1">
    <citation type="submission" date="2021-06" db="EMBL/GenBank/DDBJ databases">
        <authorList>
            <person name="Kallberg Y."/>
            <person name="Tangrot J."/>
            <person name="Rosling A."/>
        </authorList>
    </citation>
    <scope>NUCLEOTIDE SEQUENCE [LARGE SCALE GENOMIC DNA]</scope>
    <source>
        <strain evidence="2 3">120-4 pot B 10/14</strain>
    </source>
</reference>
<sequence>MARERVFNSESNLVEPGYSGQEKNNNQEPLHNVGKVVDKERGEDLREGFEDGPRKQKLEDK</sequence>
<organism evidence="2 3">
    <name type="scientific">Gigaspora margarita</name>
    <dbReference type="NCBI Taxonomy" id="4874"/>
    <lineage>
        <taxon>Eukaryota</taxon>
        <taxon>Fungi</taxon>
        <taxon>Fungi incertae sedis</taxon>
        <taxon>Mucoromycota</taxon>
        <taxon>Glomeromycotina</taxon>
        <taxon>Glomeromycetes</taxon>
        <taxon>Diversisporales</taxon>
        <taxon>Gigasporaceae</taxon>
        <taxon>Gigaspora</taxon>
    </lineage>
</organism>
<protein>
    <submittedName>
        <fullName evidence="2">44551_t:CDS:1</fullName>
    </submittedName>
</protein>
<name>A0ABN7WTQ4_GIGMA</name>